<dbReference type="SUPFAM" id="SSF53850">
    <property type="entry name" value="Periplasmic binding protein-like II"/>
    <property type="match status" value="1"/>
</dbReference>
<keyword evidence="4" id="KW-0804">Transcription</keyword>
<keyword evidence="7" id="KW-1185">Reference proteome</keyword>
<dbReference type="RefSeq" id="WP_122925487.1">
    <property type="nucleotide sequence ID" value="NZ_RHHU01000013.1"/>
</dbReference>
<sequence>MDLLQLKYFQVVARLEHMTRASEELHISQPSLSKMISRLEKHLGVPLFDRHGKQIRLNRFGQAFLKRVERVFSELEEGQQELADLTGLERGQVFLAAATGRLLPELLSAFLKRHPHVNVKLLQGSTQECQNLLERGEVDLAITHPLIQEERIQSVSLLTENMFLAVPPDHRLANADKVSLSEAATETFIGLTKTYELTETTTNMCLQAGFTPNFAFECNDAEVILRMVNNGLGVALIPEHWWTYNQHWWTQSPEKREAQAPVYLPIVDHYSKRVVGLSWVKARYLTMAARELRDFTISYFEEMNQDSM</sequence>
<dbReference type="GO" id="GO:0005829">
    <property type="term" value="C:cytosol"/>
    <property type="evidence" value="ECO:0007669"/>
    <property type="project" value="TreeGrafter"/>
</dbReference>
<dbReference type="Pfam" id="PF00126">
    <property type="entry name" value="HTH_1"/>
    <property type="match status" value="1"/>
</dbReference>
<dbReference type="SUPFAM" id="SSF46785">
    <property type="entry name" value="Winged helix' DNA-binding domain"/>
    <property type="match status" value="1"/>
</dbReference>
<evidence type="ECO:0000256" key="1">
    <source>
        <dbReference type="ARBA" id="ARBA00009437"/>
    </source>
</evidence>
<evidence type="ECO:0000256" key="3">
    <source>
        <dbReference type="ARBA" id="ARBA00023125"/>
    </source>
</evidence>
<dbReference type="FunFam" id="1.10.10.10:FF:000001">
    <property type="entry name" value="LysR family transcriptional regulator"/>
    <property type="match status" value="1"/>
</dbReference>
<organism evidence="6 7">
    <name type="scientific">Brevibacillus nitrificans</name>
    <dbReference type="NCBI Taxonomy" id="651560"/>
    <lineage>
        <taxon>Bacteria</taxon>
        <taxon>Bacillati</taxon>
        <taxon>Bacillota</taxon>
        <taxon>Bacilli</taxon>
        <taxon>Bacillales</taxon>
        <taxon>Paenibacillaceae</taxon>
        <taxon>Brevibacillus</taxon>
    </lineage>
</organism>
<dbReference type="GO" id="GO:0003677">
    <property type="term" value="F:DNA binding"/>
    <property type="evidence" value="ECO:0007669"/>
    <property type="project" value="UniProtKB-KW"/>
</dbReference>
<dbReference type="Proteomes" id="UP000269573">
    <property type="component" value="Unassembled WGS sequence"/>
</dbReference>
<comment type="similarity">
    <text evidence="1">Belongs to the LysR transcriptional regulatory family.</text>
</comment>
<dbReference type="Gene3D" id="3.40.190.290">
    <property type="match status" value="1"/>
</dbReference>
<dbReference type="InterPro" id="IPR050950">
    <property type="entry name" value="HTH-type_LysR_regulators"/>
</dbReference>
<dbReference type="InterPro" id="IPR005119">
    <property type="entry name" value="LysR_subst-bd"/>
</dbReference>
<feature type="domain" description="HTH lysR-type" evidence="5">
    <location>
        <begin position="1"/>
        <end position="58"/>
    </location>
</feature>
<dbReference type="AlphaFoldDB" id="A0A3M8D3Y1"/>
<evidence type="ECO:0000256" key="2">
    <source>
        <dbReference type="ARBA" id="ARBA00023015"/>
    </source>
</evidence>
<gene>
    <name evidence="6" type="ORF">EDM59_21450</name>
</gene>
<comment type="caution">
    <text evidence="6">The sequence shown here is derived from an EMBL/GenBank/DDBJ whole genome shotgun (WGS) entry which is preliminary data.</text>
</comment>
<evidence type="ECO:0000313" key="7">
    <source>
        <dbReference type="Proteomes" id="UP000269573"/>
    </source>
</evidence>
<dbReference type="PANTHER" id="PTHR30419:SF28">
    <property type="entry name" value="HTH-TYPE TRANSCRIPTIONAL REGULATOR BSDA"/>
    <property type="match status" value="1"/>
</dbReference>
<keyword evidence="3" id="KW-0238">DNA-binding</keyword>
<dbReference type="PANTHER" id="PTHR30419">
    <property type="entry name" value="HTH-TYPE TRANSCRIPTIONAL REGULATOR YBHD"/>
    <property type="match status" value="1"/>
</dbReference>
<dbReference type="PROSITE" id="PS50931">
    <property type="entry name" value="HTH_LYSR"/>
    <property type="match status" value="1"/>
</dbReference>
<accession>A0A3M8D3Y1</accession>
<protein>
    <submittedName>
        <fullName evidence="6">LysR family transcriptional regulator</fullName>
    </submittedName>
</protein>
<dbReference type="GO" id="GO:0003700">
    <property type="term" value="F:DNA-binding transcription factor activity"/>
    <property type="evidence" value="ECO:0007669"/>
    <property type="project" value="InterPro"/>
</dbReference>
<evidence type="ECO:0000313" key="6">
    <source>
        <dbReference type="EMBL" id="RNB82167.1"/>
    </source>
</evidence>
<reference evidence="6 7" key="1">
    <citation type="submission" date="2018-10" db="EMBL/GenBank/DDBJ databases">
        <title>Phylogenomics of Brevibacillus.</title>
        <authorList>
            <person name="Dunlap C."/>
        </authorList>
    </citation>
    <scope>NUCLEOTIDE SEQUENCE [LARGE SCALE GENOMIC DNA]</scope>
    <source>
        <strain evidence="6 7">JCM 15774</strain>
    </source>
</reference>
<evidence type="ECO:0000259" key="5">
    <source>
        <dbReference type="PROSITE" id="PS50931"/>
    </source>
</evidence>
<dbReference type="InterPro" id="IPR036388">
    <property type="entry name" value="WH-like_DNA-bd_sf"/>
</dbReference>
<keyword evidence="2" id="KW-0805">Transcription regulation</keyword>
<dbReference type="EMBL" id="RHHU01000013">
    <property type="protein sequence ID" value="RNB82167.1"/>
    <property type="molecule type" value="Genomic_DNA"/>
</dbReference>
<dbReference type="InterPro" id="IPR036390">
    <property type="entry name" value="WH_DNA-bd_sf"/>
</dbReference>
<dbReference type="PRINTS" id="PR00039">
    <property type="entry name" value="HTHLYSR"/>
</dbReference>
<evidence type="ECO:0000256" key="4">
    <source>
        <dbReference type="ARBA" id="ARBA00023163"/>
    </source>
</evidence>
<proteinExistence type="inferred from homology"/>
<name>A0A3M8D3Y1_9BACL</name>
<dbReference type="Pfam" id="PF03466">
    <property type="entry name" value="LysR_substrate"/>
    <property type="match status" value="1"/>
</dbReference>
<dbReference type="Gene3D" id="1.10.10.10">
    <property type="entry name" value="Winged helix-like DNA-binding domain superfamily/Winged helix DNA-binding domain"/>
    <property type="match status" value="1"/>
</dbReference>
<dbReference type="InterPro" id="IPR000847">
    <property type="entry name" value="LysR_HTH_N"/>
</dbReference>